<dbReference type="GO" id="GO:0034485">
    <property type="term" value="F:phosphatidylinositol-3,4,5-trisphosphate 5-phosphatase activity"/>
    <property type="evidence" value="ECO:0007669"/>
    <property type="project" value="TreeGrafter"/>
</dbReference>
<evidence type="ECO:0000313" key="8">
    <source>
        <dbReference type="Proteomes" id="UP001237642"/>
    </source>
</evidence>
<dbReference type="GO" id="GO:0010333">
    <property type="term" value="F:terpene synthase activity"/>
    <property type="evidence" value="ECO:0007669"/>
    <property type="project" value="InterPro"/>
</dbReference>
<dbReference type="InterPro" id="IPR036965">
    <property type="entry name" value="Terpene_synth_N_sf"/>
</dbReference>
<name>A0AAD8HDM3_9APIA</name>
<proteinExistence type="inferred from homology"/>
<evidence type="ECO:0000259" key="6">
    <source>
        <dbReference type="PROSITE" id="PS50275"/>
    </source>
</evidence>
<evidence type="ECO:0000256" key="4">
    <source>
        <dbReference type="ARBA" id="ARBA00013044"/>
    </source>
</evidence>
<comment type="caution">
    <text evidence="7">The sequence shown here is derived from an EMBL/GenBank/DDBJ whole genome shotgun (WGS) entry which is preliminary data.</text>
</comment>
<dbReference type="SUPFAM" id="SSF48239">
    <property type="entry name" value="Terpenoid cyclases/Protein prenyltransferases"/>
    <property type="match status" value="1"/>
</dbReference>
<dbReference type="InterPro" id="IPR045849">
    <property type="entry name" value="IP5P_plant"/>
</dbReference>
<dbReference type="Proteomes" id="UP001237642">
    <property type="component" value="Unassembled WGS sequence"/>
</dbReference>
<dbReference type="PANTHER" id="PTHR45666">
    <property type="entry name" value="TYPE IV INOSITOL POLYPHOSPHATE 5-PHOSPHATASE 9"/>
    <property type="match status" value="1"/>
</dbReference>
<evidence type="ECO:0000256" key="1">
    <source>
        <dbReference type="ARBA" id="ARBA00008943"/>
    </source>
</evidence>
<evidence type="ECO:0000313" key="7">
    <source>
        <dbReference type="EMBL" id="KAK1364303.1"/>
    </source>
</evidence>
<comment type="similarity">
    <text evidence="3">Belongs to the inositol polyphosphate 5-phosphatase family.</text>
</comment>
<evidence type="ECO:0000256" key="2">
    <source>
        <dbReference type="ARBA" id="ARBA00009678"/>
    </source>
</evidence>
<dbReference type="InterPro" id="IPR002013">
    <property type="entry name" value="SAC_dom"/>
</dbReference>
<dbReference type="GO" id="GO:0046856">
    <property type="term" value="P:phosphatidylinositol dephosphorylation"/>
    <property type="evidence" value="ECO:0007669"/>
    <property type="project" value="InterPro"/>
</dbReference>
<dbReference type="InterPro" id="IPR001906">
    <property type="entry name" value="Terpene_synth_N"/>
</dbReference>
<dbReference type="Pfam" id="PF01397">
    <property type="entry name" value="Terpene_synth"/>
    <property type="match status" value="1"/>
</dbReference>
<dbReference type="Gene3D" id="3.60.10.10">
    <property type="entry name" value="Endonuclease/exonuclease/phosphatase"/>
    <property type="match status" value="1"/>
</dbReference>
<accession>A0AAD8HDM3</accession>
<dbReference type="InterPro" id="IPR000300">
    <property type="entry name" value="IPPc"/>
</dbReference>
<feature type="domain" description="SAC" evidence="6">
    <location>
        <begin position="74"/>
        <end position="200"/>
    </location>
</feature>
<dbReference type="AlphaFoldDB" id="A0AAD8HDM3"/>
<dbReference type="InterPro" id="IPR008930">
    <property type="entry name" value="Terpenoid_cyclase/PrenylTrfase"/>
</dbReference>
<dbReference type="SUPFAM" id="SSF56219">
    <property type="entry name" value="DNase I-like"/>
    <property type="match status" value="1"/>
</dbReference>
<evidence type="ECO:0000256" key="5">
    <source>
        <dbReference type="ARBA" id="ARBA00022801"/>
    </source>
</evidence>
<dbReference type="SMART" id="SM00128">
    <property type="entry name" value="IPPc"/>
    <property type="match status" value="1"/>
</dbReference>
<dbReference type="Pfam" id="PF22669">
    <property type="entry name" value="Exo_endo_phos2"/>
    <property type="match status" value="1"/>
</dbReference>
<reference evidence="7" key="2">
    <citation type="submission" date="2023-05" db="EMBL/GenBank/DDBJ databases">
        <authorList>
            <person name="Schelkunov M.I."/>
        </authorList>
    </citation>
    <scope>NUCLEOTIDE SEQUENCE</scope>
    <source>
        <strain evidence="7">Hsosn_3</strain>
        <tissue evidence="7">Leaf</tissue>
    </source>
</reference>
<reference evidence="7" key="1">
    <citation type="submission" date="2023-02" db="EMBL/GenBank/DDBJ databases">
        <title>Genome of toxic invasive species Heracleum sosnowskyi carries increased number of genes despite the absence of recent whole-genome duplications.</title>
        <authorList>
            <person name="Schelkunov M."/>
            <person name="Shtratnikova V."/>
            <person name="Makarenko M."/>
            <person name="Klepikova A."/>
            <person name="Omelchenko D."/>
            <person name="Novikova G."/>
            <person name="Obukhova E."/>
            <person name="Bogdanov V."/>
            <person name="Penin A."/>
            <person name="Logacheva M."/>
        </authorList>
    </citation>
    <scope>NUCLEOTIDE SEQUENCE</scope>
    <source>
        <strain evidence="7">Hsosn_3</strain>
        <tissue evidence="7">Leaf</tissue>
    </source>
</reference>
<dbReference type="GO" id="GO:0004439">
    <property type="term" value="F:phosphatidylinositol-4,5-bisphosphate 5-phosphatase activity"/>
    <property type="evidence" value="ECO:0007669"/>
    <property type="project" value="UniProtKB-EC"/>
</dbReference>
<comment type="similarity">
    <text evidence="1">Belongs to the synaptojanin family.</text>
</comment>
<dbReference type="Pfam" id="PF02383">
    <property type="entry name" value="Syja_N"/>
    <property type="match status" value="1"/>
</dbReference>
<sequence>MYDVYGTVEELTLFTDAMLQRLGLAYHFEVEIDAELIKCMNDKYHELCGVKSMIDLHTVALCFRLLRQHGYSERYIIEELIENKLDGFIIPLLQGNILNNFIFNGKLKLKRLPATVTLISRRSTRRLGTRMWRRGANLQGDAANFIETEQFMEFDGFISSGIIMSKYGSSDVRGSIPLLWEQIVDLSYKPRLNIISHEETLLGRKREMSCKNPNRQMPEKIIDHDRLIWLGDLNYRVSLSYEEASTLLEDNDWDSLLQKDQLNIEREAGRIPMLDGETCKSKKKRRTPAWCDRKLWRGSGIEQLSYIRGESRFSDHRPVCAVFSVEVELKNNKAGKFRKGNSCTVARMDVEDGIPHRHNYYGY</sequence>
<evidence type="ECO:0000256" key="3">
    <source>
        <dbReference type="ARBA" id="ARBA00010768"/>
    </source>
</evidence>
<gene>
    <name evidence="7" type="ORF">POM88_039864</name>
</gene>
<keyword evidence="5" id="KW-0378">Hydrolase</keyword>
<comment type="similarity">
    <text evidence="2">In the central section; belongs to the inositol 1,4,5-trisphosphate 5-phosphatase family.</text>
</comment>
<dbReference type="PROSITE" id="PS50275">
    <property type="entry name" value="SAC"/>
    <property type="match status" value="1"/>
</dbReference>
<dbReference type="EMBL" id="JAUIZM010000009">
    <property type="protein sequence ID" value="KAK1364303.1"/>
    <property type="molecule type" value="Genomic_DNA"/>
</dbReference>
<dbReference type="PANTHER" id="PTHR45666:SF3">
    <property type="entry name" value="TYPE I INOSITOL POLYPHOSPHATE 5-PHOSPHATASE 5"/>
    <property type="match status" value="1"/>
</dbReference>
<organism evidence="7 8">
    <name type="scientific">Heracleum sosnowskyi</name>
    <dbReference type="NCBI Taxonomy" id="360622"/>
    <lineage>
        <taxon>Eukaryota</taxon>
        <taxon>Viridiplantae</taxon>
        <taxon>Streptophyta</taxon>
        <taxon>Embryophyta</taxon>
        <taxon>Tracheophyta</taxon>
        <taxon>Spermatophyta</taxon>
        <taxon>Magnoliopsida</taxon>
        <taxon>eudicotyledons</taxon>
        <taxon>Gunneridae</taxon>
        <taxon>Pentapetalae</taxon>
        <taxon>asterids</taxon>
        <taxon>campanulids</taxon>
        <taxon>Apiales</taxon>
        <taxon>Apiaceae</taxon>
        <taxon>Apioideae</taxon>
        <taxon>apioid superclade</taxon>
        <taxon>Tordylieae</taxon>
        <taxon>Tordyliinae</taxon>
        <taxon>Heracleum</taxon>
    </lineage>
</organism>
<keyword evidence="8" id="KW-1185">Reference proteome</keyword>
<dbReference type="Gene3D" id="1.50.10.130">
    <property type="entry name" value="Terpene synthase, N-terminal domain"/>
    <property type="match status" value="1"/>
</dbReference>
<dbReference type="InterPro" id="IPR036691">
    <property type="entry name" value="Endo/exonu/phosph_ase_sf"/>
</dbReference>
<dbReference type="GO" id="GO:0004445">
    <property type="term" value="F:inositol-polyphosphate 5-phosphatase activity"/>
    <property type="evidence" value="ECO:0007669"/>
    <property type="project" value="InterPro"/>
</dbReference>
<protein>
    <recommendedName>
        <fullName evidence="4">phosphoinositide 5-phosphatase</fullName>
        <ecNumber evidence="4">3.1.3.36</ecNumber>
    </recommendedName>
</protein>
<dbReference type="EC" id="3.1.3.36" evidence="4"/>